<keyword evidence="6" id="KW-1185">Reference proteome</keyword>
<feature type="compositionally biased region" description="Polar residues" evidence="3">
    <location>
        <begin position="88"/>
        <end position="110"/>
    </location>
</feature>
<keyword evidence="2" id="KW-0175">Coiled coil</keyword>
<feature type="region of interest" description="Disordered" evidence="3">
    <location>
        <begin position="290"/>
        <end position="313"/>
    </location>
</feature>
<dbReference type="OrthoDB" id="6017at2759"/>
<feature type="region of interest" description="Disordered" evidence="3">
    <location>
        <begin position="51"/>
        <end position="276"/>
    </location>
</feature>
<evidence type="ECO:0000313" key="6">
    <source>
        <dbReference type="Proteomes" id="UP000724874"/>
    </source>
</evidence>
<dbReference type="InterPro" id="IPR000571">
    <property type="entry name" value="Znf_CCCH"/>
</dbReference>
<feature type="coiled-coil region" evidence="2">
    <location>
        <begin position="600"/>
        <end position="627"/>
    </location>
</feature>
<keyword evidence="1" id="KW-0862">Zinc</keyword>
<dbReference type="GO" id="GO:0008270">
    <property type="term" value="F:zinc ion binding"/>
    <property type="evidence" value="ECO:0007669"/>
    <property type="project" value="UniProtKB-KW"/>
</dbReference>
<keyword evidence="1" id="KW-0479">Metal-binding</keyword>
<feature type="zinc finger region" description="C3H1-type" evidence="1">
    <location>
        <begin position="1"/>
        <end position="34"/>
    </location>
</feature>
<feature type="compositionally biased region" description="Basic and acidic residues" evidence="3">
    <location>
        <begin position="186"/>
        <end position="200"/>
    </location>
</feature>
<evidence type="ECO:0000256" key="3">
    <source>
        <dbReference type="SAM" id="MobiDB-lite"/>
    </source>
</evidence>
<protein>
    <recommendedName>
        <fullName evidence="4">C3H1-type domain-containing protein</fullName>
    </recommendedName>
</protein>
<comment type="caution">
    <text evidence="5">The sequence shown here is derived from an EMBL/GenBank/DDBJ whole genome shotgun (WGS) entry which is preliminary data.</text>
</comment>
<dbReference type="EMBL" id="JADNYJ010000007">
    <property type="protein sequence ID" value="KAF8910099.1"/>
    <property type="molecule type" value="Genomic_DNA"/>
</dbReference>
<evidence type="ECO:0000256" key="2">
    <source>
        <dbReference type="SAM" id="Coils"/>
    </source>
</evidence>
<feature type="compositionally biased region" description="Low complexity" evidence="3">
    <location>
        <begin position="237"/>
        <end position="252"/>
    </location>
</feature>
<feature type="region of interest" description="Disordered" evidence="3">
    <location>
        <begin position="449"/>
        <end position="471"/>
    </location>
</feature>
<sequence>MPLVRCMHFDDDGNPYNSRGCPKGGDCEFVHPSHADWASAPISRRKVSWITSKNDSRGGPSRSFSGVGMRHLPPNTTDNISIWGASGTADNTSTWGASSGDTSGGAWSQPNSSWGTGSGWGNNSESGGGWGASSWSSGGGAATGSTTKGGWGSPQDSGPSGSSGWGSSSQVPSWGPPFEAGQVAQDKGKGKEKAAKDIVMRDSSPPRRRASPPRQDRQNQFKKPDLPAMRTDPQLPESPSQSPISSVSTSRPVGAVPLPTRQRQGTIRPSPAQESLQKRALELAATKTARETGKVYPHEGSSTESPVPASTKNYDGPKGRLLLFADLITHMQDLIISEIFLRRANTEDEQWKRTQVSEIYAHASPLTRSALDAHRQGYKDKVGAATKNRDNALQALLDLPDFAPRGKVKDPEVTTEIVANYTAELREWLMGLHLHKRLLVEQRAKEESKTLEQKAASEPTPASPTCSTTPTASELFQRGNWTWKELKDAVTILEQQMDATSEQVYSGICISFPPSDIDQQIAEKAAEIQLDSLESTVDASTQRFEDLQQGVSQAGDDLRAQAERAALLFNKLHDLQAEIATLGAEKIKMDEVCAQADKQFQMFDESNKAQEAEIEELSRQLQTLHLRKRPSLVPPPHSATPPPAPVKVDEILEYIRPIILQKMEADIVPFFMTMRQRVSENQADVAKELEQLVKPVVEMTEEICQKVMSMNVAQASALVSG</sequence>
<dbReference type="AlphaFoldDB" id="A0A9P5TSU4"/>
<feature type="domain" description="C3H1-type" evidence="4">
    <location>
        <begin position="1"/>
        <end position="34"/>
    </location>
</feature>
<evidence type="ECO:0000313" key="5">
    <source>
        <dbReference type="EMBL" id="KAF8910099.1"/>
    </source>
</evidence>
<keyword evidence="1" id="KW-0863">Zinc-finger</keyword>
<feature type="compositionally biased region" description="Gly residues" evidence="3">
    <location>
        <begin position="116"/>
        <end position="152"/>
    </location>
</feature>
<feature type="compositionally biased region" description="Basic and acidic residues" evidence="3">
    <location>
        <begin position="214"/>
        <end position="225"/>
    </location>
</feature>
<evidence type="ECO:0000259" key="4">
    <source>
        <dbReference type="PROSITE" id="PS50103"/>
    </source>
</evidence>
<organism evidence="5 6">
    <name type="scientific">Gymnopilus junonius</name>
    <name type="common">Spectacular rustgill mushroom</name>
    <name type="synonym">Gymnopilus spectabilis subsp. junonius</name>
    <dbReference type="NCBI Taxonomy" id="109634"/>
    <lineage>
        <taxon>Eukaryota</taxon>
        <taxon>Fungi</taxon>
        <taxon>Dikarya</taxon>
        <taxon>Basidiomycota</taxon>
        <taxon>Agaricomycotina</taxon>
        <taxon>Agaricomycetes</taxon>
        <taxon>Agaricomycetidae</taxon>
        <taxon>Agaricales</taxon>
        <taxon>Agaricineae</taxon>
        <taxon>Hymenogastraceae</taxon>
        <taxon>Gymnopilus</taxon>
    </lineage>
</organism>
<feature type="compositionally biased region" description="Polar residues" evidence="3">
    <location>
        <begin position="300"/>
        <end position="313"/>
    </location>
</feature>
<feature type="compositionally biased region" description="Polar residues" evidence="3">
    <location>
        <begin position="261"/>
        <end position="275"/>
    </location>
</feature>
<feature type="compositionally biased region" description="Low complexity" evidence="3">
    <location>
        <begin position="153"/>
        <end position="177"/>
    </location>
</feature>
<accession>A0A9P5TSU4</accession>
<dbReference type="PROSITE" id="PS50103">
    <property type="entry name" value="ZF_C3H1"/>
    <property type="match status" value="1"/>
</dbReference>
<dbReference type="Proteomes" id="UP000724874">
    <property type="component" value="Unassembled WGS sequence"/>
</dbReference>
<gene>
    <name evidence="5" type="ORF">CPB84DRAFT_1764615</name>
</gene>
<proteinExistence type="predicted"/>
<reference evidence="5" key="1">
    <citation type="submission" date="2020-11" db="EMBL/GenBank/DDBJ databases">
        <authorList>
            <consortium name="DOE Joint Genome Institute"/>
            <person name="Ahrendt S."/>
            <person name="Riley R."/>
            <person name="Andreopoulos W."/>
            <person name="LaButti K."/>
            <person name="Pangilinan J."/>
            <person name="Ruiz-duenas F.J."/>
            <person name="Barrasa J.M."/>
            <person name="Sanchez-Garcia M."/>
            <person name="Camarero S."/>
            <person name="Miyauchi S."/>
            <person name="Serrano A."/>
            <person name="Linde D."/>
            <person name="Babiker R."/>
            <person name="Drula E."/>
            <person name="Ayuso-Fernandez I."/>
            <person name="Pacheco R."/>
            <person name="Padilla G."/>
            <person name="Ferreira P."/>
            <person name="Barriuso J."/>
            <person name="Kellner H."/>
            <person name="Castanera R."/>
            <person name="Alfaro M."/>
            <person name="Ramirez L."/>
            <person name="Pisabarro A.G."/>
            <person name="Kuo A."/>
            <person name="Tritt A."/>
            <person name="Lipzen A."/>
            <person name="He G."/>
            <person name="Yan M."/>
            <person name="Ng V."/>
            <person name="Cullen D."/>
            <person name="Martin F."/>
            <person name="Rosso M.-N."/>
            <person name="Henrissat B."/>
            <person name="Hibbett D."/>
            <person name="Martinez A.T."/>
            <person name="Grigoriev I.V."/>
        </authorList>
    </citation>
    <scope>NUCLEOTIDE SEQUENCE</scope>
    <source>
        <strain evidence="5">AH 44721</strain>
    </source>
</reference>
<evidence type="ECO:0000256" key="1">
    <source>
        <dbReference type="PROSITE-ProRule" id="PRU00723"/>
    </source>
</evidence>
<name>A0A9P5TSU4_GYMJU</name>
<feature type="compositionally biased region" description="Low complexity" evidence="3">
    <location>
        <begin position="456"/>
        <end position="471"/>
    </location>
</feature>